<proteinExistence type="predicted"/>
<feature type="non-terminal residue" evidence="1">
    <location>
        <position position="1"/>
    </location>
</feature>
<dbReference type="AlphaFoldDB" id="A0A9N9KAM0"/>
<gene>
    <name evidence="1" type="ORF">RFULGI_LOCUS19584</name>
</gene>
<dbReference type="EMBL" id="CAJVPZ010098790">
    <property type="protein sequence ID" value="CAG8820291.1"/>
    <property type="molecule type" value="Genomic_DNA"/>
</dbReference>
<evidence type="ECO:0000313" key="2">
    <source>
        <dbReference type="Proteomes" id="UP000789396"/>
    </source>
</evidence>
<protein>
    <submittedName>
        <fullName evidence="1">19616_t:CDS:1</fullName>
    </submittedName>
</protein>
<dbReference type="OrthoDB" id="2412841at2759"/>
<keyword evidence="2" id="KW-1185">Reference proteome</keyword>
<organism evidence="1 2">
    <name type="scientific">Racocetra fulgida</name>
    <dbReference type="NCBI Taxonomy" id="60492"/>
    <lineage>
        <taxon>Eukaryota</taxon>
        <taxon>Fungi</taxon>
        <taxon>Fungi incertae sedis</taxon>
        <taxon>Mucoromycota</taxon>
        <taxon>Glomeromycotina</taxon>
        <taxon>Glomeromycetes</taxon>
        <taxon>Diversisporales</taxon>
        <taxon>Gigasporaceae</taxon>
        <taxon>Racocetra</taxon>
    </lineage>
</organism>
<evidence type="ECO:0000313" key="1">
    <source>
        <dbReference type="EMBL" id="CAG8820291.1"/>
    </source>
</evidence>
<name>A0A9N9KAM0_9GLOM</name>
<reference evidence="1" key="1">
    <citation type="submission" date="2021-06" db="EMBL/GenBank/DDBJ databases">
        <authorList>
            <person name="Kallberg Y."/>
            <person name="Tangrot J."/>
            <person name="Rosling A."/>
        </authorList>
    </citation>
    <scope>NUCLEOTIDE SEQUENCE</scope>
    <source>
        <strain evidence="1">IN212</strain>
    </source>
</reference>
<dbReference type="Proteomes" id="UP000789396">
    <property type="component" value="Unassembled WGS sequence"/>
</dbReference>
<feature type="non-terminal residue" evidence="1">
    <location>
        <position position="127"/>
    </location>
</feature>
<accession>A0A9N9KAM0</accession>
<comment type="caution">
    <text evidence="1">The sequence shown here is derived from an EMBL/GenBank/DDBJ whole genome shotgun (WGS) entry which is preliminary data.</text>
</comment>
<sequence length="127" mass="14624">KTNEFKENLDENNVIKNMRNLLNSQNSQNLPNLPEMVFSETTVRIFDNVPPPPAYDIKANNSDLSSEDYAKWKLAEKSRSRRNDDWDGFVMAIPGGYSAPNGGSESEKYVYFNNQHDVERVDYRNSN</sequence>